<evidence type="ECO:0000256" key="5">
    <source>
        <dbReference type="ARBA" id="ARBA00020555"/>
    </source>
</evidence>
<evidence type="ECO:0000256" key="3">
    <source>
        <dbReference type="ARBA" id="ARBA00008397"/>
    </source>
</evidence>
<evidence type="ECO:0000313" key="9">
    <source>
        <dbReference type="Proteomes" id="UP000543804"/>
    </source>
</evidence>
<comment type="caution">
    <text evidence="8">The sequence shown here is derived from an EMBL/GenBank/DDBJ whole genome shotgun (WGS) entry which is preliminary data.</text>
</comment>
<proteinExistence type="inferred from homology"/>
<dbReference type="UniPathway" id="UPA00246"/>
<accession>A0A848B376</accession>
<dbReference type="InterPro" id="IPR032466">
    <property type="entry name" value="Metal_Hydrolase"/>
</dbReference>
<dbReference type="Gene3D" id="1.10.2020.10">
    <property type="entry name" value="uronate isomerase, domain 2, chain A"/>
    <property type="match status" value="1"/>
</dbReference>
<keyword evidence="6 7" id="KW-0413">Isomerase</keyword>
<evidence type="ECO:0000256" key="6">
    <source>
        <dbReference type="ARBA" id="ARBA00023235"/>
    </source>
</evidence>
<comment type="pathway">
    <text evidence="2 7">Carbohydrate metabolism; pentose and glucuronate interconversion.</text>
</comment>
<dbReference type="GO" id="GO:0008880">
    <property type="term" value="F:glucuronate isomerase activity"/>
    <property type="evidence" value="ECO:0007669"/>
    <property type="project" value="UniProtKB-UniRule"/>
</dbReference>
<evidence type="ECO:0000313" key="8">
    <source>
        <dbReference type="EMBL" id="NMD98709.1"/>
    </source>
</evidence>
<keyword evidence="9" id="KW-1185">Reference proteome</keyword>
<dbReference type="GO" id="GO:0019698">
    <property type="term" value="P:D-galacturonate catabolic process"/>
    <property type="evidence" value="ECO:0007669"/>
    <property type="project" value="TreeGrafter"/>
</dbReference>
<dbReference type="Pfam" id="PF02614">
    <property type="entry name" value="UxaC"/>
    <property type="match status" value="1"/>
</dbReference>
<dbReference type="RefSeq" id="WP_170077302.1">
    <property type="nucleotide sequence ID" value="NZ_JABAFA010000009.1"/>
</dbReference>
<dbReference type="HAMAP" id="MF_00675">
    <property type="entry name" value="UxaC"/>
    <property type="match status" value="1"/>
</dbReference>
<evidence type="ECO:0000256" key="1">
    <source>
        <dbReference type="ARBA" id="ARBA00001165"/>
    </source>
</evidence>
<evidence type="ECO:0000256" key="4">
    <source>
        <dbReference type="ARBA" id="ARBA00012546"/>
    </source>
</evidence>
<dbReference type="EMBL" id="JABAFA010000009">
    <property type="protein sequence ID" value="NMD98709.1"/>
    <property type="molecule type" value="Genomic_DNA"/>
</dbReference>
<protein>
    <recommendedName>
        <fullName evidence="5 7">Uronate isomerase</fullName>
        <ecNumber evidence="4 7">5.3.1.12</ecNumber>
    </recommendedName>
    <alternativeName>
        <fullName evidence="7">Glucuronate isomerase</fullName>
    </alternativeName>
    <alternativeName>
        <fullName evidence="7">Uronic isomerase</fullName>
    </alternativeName>
</protein>
<sequence length="472" mass="52981">MKRFMDEDFLLESETAQRLYHEHAAKMPILDFHSHVNPREIAEDARYRNLAEAWLTADHYKWRLMRTDGVEEKYITGGRAAGRDRFQKFAEMMPRAVGNPMYAWVHLELLRYFHSHVPLSGETAEEVWQQAGIALAEPDMTARGVLKKSHVRLLATVDDPADDLKWHAAIRADGCETAVLPTFRVDAILDIAADDWQNYMLYSLGAAADTDITTMEDVRTAIVRRLDAFAAQGCRLVDAGVACVRYYEAEEYELDDIVGKYLNGKGTPTPLEQEKYRSAILLLLGKECSRRGWVLELHYGALRNVNTKRFAQFGTAAGFDCISSRDSAEGITRLLDALDRLECLPRTILYPANPADNAVIGSILGAFPGEGIRGKVQQGAAWWFNNTRSGIEAQLTSLAGLGLLGTTVGTVTDSRSLFSFPRHEYYRRILCNFIGGLVERGEYPDDEKQLARLVEDICYGNAARFIGVDKNQ</sequence>
<gene>
    <name evidence="7 8" type="primary">uxaC</name>
    <name evidence="8" type="ORF">HF878_04315</name>
</gene>
<dbReference type="Proteomes" id="UP000543804">
    <property type="component" value="Unassembled WGS sequence"/>
</dbReference>
<name>A0A848B376_9FIRM</name>
<dbReference type="GO" id="GO:0042840">
    <property type="term" value="P:D-glucuronate catabolic process"/>
    <property type="evidence" value="ECO:0007669"/>
    <property type="project" value="TreeGrafter"/>
</dbReference>
<evidence type="ECO:0000256" key="7">
    <source>
        <dbReference type="HAMAP-Rule" id="MF_00675"/>
    </source>
</evidence>
<reference evidence="8 9" key="1">
    <citation type="submission" date="2020-04" db="EMBL/GenBank/DDBJ databases">
        <authorList>
            <person name="Hitch T.C.A."/>
            <person name="Wylensek D."/>
            <person name="Clavel T."/>
        </authorList>
    </citation>
    <scope>NUCLEOTIDE SEQUENCE [LARGE SCALE GENOMIC DNA]</scope>
    <source>
        <strain evidence="8 9">PG-130-P53-12</strain>
    </source>
</reference>
<organism evidence="8 9">
    <name type="scientific">Selenomonas bovis</name>
    <dbReference type="NCBI Taxonomy" id="416586"/>
    <lineage>
        <taxon>Bacteria</taxon>
        <taxon>Bacillati</taxon>
        <taxon>Bacillota</taxon>
        <taxon>Negativicutes</taxon>
        <taxon>Selenomonadales</taxon>
        <taxon>Selenomonadaceae</taxon>
        <taxon>Selenomonas</taxon>
    </lineage>
</organism>
<dbReference type="EC" id="5.3.1.12" evidence="4 7"/>
<dbReference type="SUPFAM" id="SSF51556">
    <property type="entry name" value="Metallo-dependent hydrolases"/>
    <property type="match status" value="1"/>
</dbReference>
<dbReference type="NCBIfam" id="NF002794">
    <property type="entry name" value="PRK02925.1"/>
    <property type="match status" value="1"/>
</dbReference>
<dbReference type="PANTHER" id="PTHR30068">
    <property type="entry name" value="URONATE ISOMERASE"/>
    <property type="match status" value="1"/>
</dbReference>
<evidence type="ECO:0000256" key="2">
    <source>
        <dbReference type="ARBA" id="ARBA00004892"/>
    </source>
</evidence>
<dbReference type="Gene3D" id="3.20.20.140">
    <property type="entry name" value="Metal-dependent hydrolases"/>
    <property type="match status" value="1"/>
</dbReference>
<comment type="catalytic activity">
    <reaction evidence="1 7">
        <text>D-glucuronate = D-fructuronate</text>
        <dbReference type="Rhea" id="RHEA:13049"/>
        <dbReference type="ChEBI" id="CHEBI:58720"/>
        <dbReference type="ChEBI" id="CHEBI:59863"/>
        <dbReference type="EC" id="5.3.1.12"/>
    </reaction>
</comment>
<comment type="similarity">
    <text evidence="3 7">Belongs to the metallo-dependent hydrolases superfamily. Uronate isomerase family.</text>
</comment>
<comment type="catalytic activity">
    <reaction evidence="7">
        <text>aldehydo-D-galacturonate = keto-D-tagaturonate</text>
        <dbReference type="Rhea" id="RHEA:27702"/>
        <dbReference type="ChEBI" id="CHEBI:12952"/>
        <dbReference type="ChEBI" id="CHEBI:17886"/>
    </reaction>
</comment>
<dbReference type="AlphaFoldDB" id="A0A848B376"/>
<dbReference type="InterPro" id="IPR003766">
    <property type="entry name" value="Uronate_isomerase"/>
</dbReference>
<dbReference type="PANTHER" id="PTHR30068:SF4">
    <property type="entry name" value="URONATE ISOMERASE"/>
    <property type="match status" value="1"/>
</dbReference>